<accession>A0A0K2V6P6</accession>
<dbReference type="EMBL" id="HACA01028857">
    <property type="protein sequence ID" value="CDW46218.1"/>
    <property type="molecule type" value="Transcribed_RNA"/>
</dbReference>
<proteinExistence type="predicted"/>
<reference evidence="1" key="1">
    <citation type="submission" date="2014-05" db="EMBL/GenBank/DDBJ databases">
        <authorList>
            <person name="Chronopoulou M."/>
        </authorList>
    </citation>
    <scope>NUCLEOTIDE SEQUENCE</scope>
    <source>
        <tissue evidence="1">Whole organism</tissue>
    </source>
</reference>
<dbReference type="PANTHER" id="PTHR46954">
    <property type="entry name" value="C2H2-TYPE DOMAIN-CONTAINING PROTEIN"/>
    <property type="match status" value="1"/>
</dbReference>
<sequence length="148" mass="16373">MSLKYNARLSDHNFAIGTRHKLIPSIYAECKVLENGKVSYSAETFIRVRSGKYDFSTAFAHAFDLRNLLISGSIKRKPILVVEADWAQDEAPRNVKPLDCSVSLFKELKLDALIHGVNAAGLSAFNQVERGMSKLSHNLSGIILTHGT</sequence>
<protein>
    <submittedName>
        <fullName evidence="1">Putative LOC100207504 [Hydra vulgaris]</fullName>
    </submittedName>
</protein>
<name>A0A0K2V6P6_LEPSM</name>
<evidence type="ECO:0000313" key="1">
    <source>
        <dbReference type="EMBL" id="CDW46218.1"/>
    </source>
</evidence>
<dbReference type="AlphaFoldDB" id="A0A0K2V6P6"/>
<organism evidence="1">
    <name type="scientific">Lepeophtheirus salmonis</name>
    <name type="common">Salmon louse</name>
    <name type="synonym">Caligus salmonis</name>
    <dbReference type="NCBI Taxonomy" id="72036"/>
    <lineage>
        <taxon>Eukaryota</taxon>
        <taxon>Metazoa</taxon>
        <taxon>Ecdysozoa</taxon>
        <taxon>Arthropoda</taxon>
        <taxon>Crustacea</taxon>
        <taxon>Multicrustacea</taxon>
        <taxon>Hexanauplia</taxon>
        <taxon>Copepoda</taxon>
        <taxon>Siphonostomatoida</taxon>
        <taxon>Caligidae</taxon>
        <taxon>Lepeophtheirus</taxon>
    </lineage>
</organism>
<dbReference type="PANTHER" id="PTHR46954:SF1">
    <property type="entry name" value="C2H2-TYPE DOMAIN-CONTAINING PROTEIN"/>
    <property type="match status" value="1"/>
</dbReference>